<dbReference type="GO" id="GO:0009535">
    <property type="term" value="C:chloroplast thylakoid membrane"/>
    <property type="evidence" value="ECO:0007669"/>
    <property type="project" value="UniProtKB-SubCell"/>
</dbReference>
<evidence type="ECO:0000256" key="3">
    <source>
        <dbReference type="ARBA" id="ARBA00022448"/>
    </source>
</evidence>
<dbReference type="AlphaFoldDB" id="A0A1Z1M3K8"/>
<keyword evidence="8" id="KW-0139">CF(1)</keyword>
<keyword evidence="3 8" id="KW-0813">Transport</keyword>
<keyword evidence="9" id="KW-0150">Chloroplast</keyword>
<dbReference type="NCBIfam" id="TIGR01145">
    <property type="entry name" value="ATP_synt_delta"/>
    <property type="match status" value="1"/>
</dbReference>
<sequence>MSTQTFKEKIATPYAEALIAHARSVNLLVEATKDLSSISTVLSESKDLQIFLDNPLIQGFIKKEILKKLFQSQINSFVMNFLLVLVDRRRISFLVNIIQKYLELTYILESTAIVELYLAIEINEVQQNNLTQKIKDMTDSNQVKLVVHKDSNLIGGFIIKIGSKIIDASLAGKLKRISSYLDTD</sequence>
<comment type="function">
    <text evidence="8">This protein is part of the stalk that links CF(0) to CF(1). It either transmits conformational changes from CF(0) to CF(1) or is implicated in proton conduction.</text>
</comment>
<comment type="subcellular location">
    <subcellularLocation>
        <location evidence="1">Membrane</location>
    </subcellularLocation>
    <subcellularLocation>
        <location evidence="8">Plastid</location>
        <location evidence="8">Chloroplast thylakoid membrane</location>
        <topology evidence="8">Peripheral membrane protein</topology>
    </subcellularLocation>
</comment>
<dbReference type="HAMAP" id="MF_01416">
    <property type="entry name" value="ATP_synth_delta_bact"/>
    <property type="match status" value="1"/>
</dbReference>
<dbReference type="Gene3D" id="1.10.520.20">
    <property type="entry name" value="N-terminal domain of the delta subunit of the F1F0-ATP synthase"/>
    <property type="match status" value="1"/>
</dbReference>
<evidence type="ECO:0000256" key="8">
    <source>
        <dbReference type="HAMAP-Rule" id="MF_01416"/>
    </source>
</evidence>
<proteinExistence type="inferred from homology"/>
<dbReference type="InterPro" id="IPR000711">
    <property type="entry name" value="ATPase_OSCP/dsu"/>
</dbReference>
<evidence type="ECO:0000256" key="5">
    <source>
        <dbReference type="ARBA" id="ARBA00023065"/>
    </source>
</evidence>
<dbReference type="Pfam" id="PF00213">
    <property type="entry name" value="OSCP"/>
    <property type="match status" value="1"/>
</dbReference>
<keyword evidence="7 8" id="KW-0066">ATP synthesis</keyword>
<comment type="similarity">
    <text evidence="2 8">Belongs to the ATPase delta chain family.</text>
</comment>
<gene>
    <name evidence="8 9" type="primary">atpD</name>
</gene>
<evidence type="ECO:0000256" key="7">
    <source>
        <dbReference type="ARBA" id="ARBA00023310"/>
    </source>
</evidence>
<keyword evidence="8" id="KW-0793">Thylakoid</keyword>
<keyword evidence="4 8" id="KW-0375">Hydrogen ion transport</keyword>
<geneLocation type="chloroplast" evidence="9"/>
<dbReference type="GeneID" id="33353517"/>
<comment type="subunit">
    <text evidence="8">F-type ATPases have 2 components, F(1) - the catalytic core - and F(0) - the membrane proton channel. F(1) has five subunits: alpha(3), beta(3), gamma(1), delta(1), epsilon(1). CF(0) has four main subunits: a(1), b(1), b'(1) and c(10-14). The alpha and beta chains form an alternating ring which encloses part of the gamma chain. F(1) is attached to F(0) by a central stalk formed by the gamma and epsilon chains, while a peripheral stalk is formed by the delta, b and b' chains.</text>
</comment>
<protein>
    <recommendedName>
        <fullName evidence="8">ATP synthase subunit delta, chloroplastic</fullName>
    </recommendedName>
    <alternativeName>
        <fullName evidence="8">ATP synthase F(1) sector subunit delta</fullName>
    </alternativeName>
    <alternativeName>
        <fullName evidence="8">F-type ATPase subunit delta</fullName>
    </alternativeName>
</protein>
<organism evidence="9">
    <name type="scientific">Periphykon beckeri</name>
    <dbReference type="NCBI Taxonomy" id="2006982"/>
    <lineage>
        <taxon>Eukaryota</taxon>
        <taxon>Rhodophyta</taxon>
        <taxon>Florideophyceae</taxon>
        <taxon>Rhodymeniophycidae</taxon>
        <taxon>Ceramiales</taxon>
        <taxon>Rhodomelaceae</taxon>
        <taxon>Periphykon</taxon>
    </lineage>
</organism>
<dbReference type="GO" id="GO:0046933">
    <property type="term" value="F:proton-transporting ATP synthase activity, rotational mechanism"/>
    <property type="evidence" value="ECO:0007669"/>
    <property type="project" value="UniProtKB-UniRule"/>
</dbReference>
<dbReference type="InterPro" id="IPR026015">
    <property type="entry name" value="ATP_synth_OSCP/delta_N_sf"/>
</dbReference>
<keyword evidence="5 8" id="KW-0406">Ion transport</keyword>
<comment type="function">
    <text evidence="8">F(1)F(0) ATP synthase produces ATP from ADP in the presence of a proton or sodium gradient. F-type ATPases consist of two structural domains, F(1) containing the extramembraneous catalytic core and F(0) containing the membrane proton channel, linked together by a central stalk and a peripheral stalk. During catalysis, ATP synthesis in the catalytic domain of F(1) is coupled via a rotary mechanism of the central stalk subunits to proton translocation.</text>
</comment>
<dbReference type="PRINTS" id="PR00125">
    <property type="entry name" value="ATPASEDELTA"/>
</dbReference>
<evidence type="ECO:0000256" key="4">
    <source>
        <dbReference type="ARBA" id="ARBA00022781"/>
    </source>
</evidence>
<dbReference type="GO" id="GO:0045259">
    <property type="term" value="C:proton-transporting ATP synthase complex"/>
    <property type="evidence" value="ECO:0007669"/>
    <property type="project" value="UniProtKB-KW"/>
</dbReference>
<accession>A0A1Z1M3K8</accession>
<evidence type="ECO:0000256" key="1">
    <source>
        <dbReference type="ARBA" id="ARBA00004370"/>
    </source>
</evidence>
<evidence type="ECO:0000313" key="9">
    <source>
        <dbReference type="EMBL" id="ARW60393.1"/>
    </source>
</evidence>
<dbReference type="EMBL" id="MF101413">
    <property type="protein sequence ID" value="ARW60393.1"/>
    <property type="molecule type" value="Genomic_DNA"/>
</dbReference>
<keyword evidence="9" id="KW-0934">Plastid</keyword>
<evidence type="ECO:0000256" key="6">
    <source>
        <dbReference type="ARBA" id="ARBA00023136"/>
    </source>
</evidence>
<name>A0A1Z1M3K8_9FLOR</name>
<dbReference type="SUPFAM" id="SSF47928">
    <property type="entry name" value="N-terminal domain of the delta subunit of the F1F0-ATP synthase"/>
    <property type="match status" value="1"/>
</dbReference>
<dbReference type="PANTHER" id="PTHR11910">
    <property type="entry name" value="ATP SYNTHASE DELTA CHAIN"/>
    <property type="match status" value="1"/>
</dbReference>
<evidence type="ECO:0000256" key="2">
    <source>
        <dbReference type="ARBA" id="ARBA00007046"/>
    </source>
</evidence>
<reference evidence="9" key="1">
    <citation type="journal article" date="2017" name="J. Phycol.">
        <title>Analysis of chloroplast genomes and a supermatrix inform reclassification of the Rhodomelaceae (Rhodophyta).</title>
        <authorList>
            <person name="Diaz-Tapia P."/>
            <person name="Maggs C.A."/>
            <person name="West J.A."/>
            <person name="Verbruggen H."/>
        </authorList>
    </citation>
    <scope>NUCLEOTIDE SEQUENCE</scope>
    <source>
        <strain evidence="9">JH1427</strain>
    </source>
</reference>
<dbReference type="RefSeq" id="YP_009392045.1">
    <property type="nucleotide sequence ID" value="NC_035261.1"/>
</dbReference>
<keyword evidence="6 8" id="KW-0472">Membrane</keyword>